<dbReference type="GO" id="GO:0016853">
    <property type="term" value="F:isomerase activity"/>
    <property type="evidence" value="ECO:0007669"/>
    <property type="project" value="InterPro"/>
</dbReference>
<dbReference type="InterPro" id="IPR001347">
    <property type="entry name" value="SIS_dom"/>
</dbReference>
<comment type="similarity">
    <text evidence="1">Belongs to the SIS family. PHI subfamily.</text>
</comment>
<dbReference type="InterPro" id="IPR046348">
    <property type="entry name" value="SIS_dom_sf"/>
</dbReference>
<evidence type="ECO:0000256" key="1">
    <source>
        <dbReference type="ARBA" id="ARBA00009235"/>
    </source>
</evidence>
<organism evidence="3">
    <name type="scientific">Jonesiaceae bacterium BS-20</name>
    <dbReference type="NCBI Taxonomy" id="3120821"/>
    <lineage>
        <taxon>Bacteria</taxon>
        <taxon>Bacillati</taxon>
        <taxon>Actinomycetota</taxon>
        <taxon>Actinomycetes</taxon>
        <taxon>Micrococcales</taxon>
        <taxon>Jonesiaceae</taxon>
    </lineage>
</organism>
<sequence>MSPTLPTTLQILAELKSVFERISPNQVQQLIKVIGTAPRIFVLGVGREGLAARGFAMRLMHLGFEVHWGWDETTPNVTDQDLFIQVNGSGAIGHLDYVFAQVRATGATTVVVTGVPTAETPMQADVVVSVPATVYRGSGDLVESIQPMGSLFEQSLQLLFDTVILELARLTGVTNEQLAARHRNFE</sequence>
<reference evidence="3" key="1">
    <citation type="submission" date="2024-02" db="EMBL/GenBank/DDBJ databases">
        <title>Tomenella chthoni gen. nov. sp. nov., a member of the family Jonesiaceae isolated from bat guano.</title>
        <authorList>
            <person name="Miller S.L."/>
            <person name="King J."/>
            <person name="Sankaranarayanan K."/>
            <person name="Lawson P.A."/>
        </authorList>
    </citation>
    <scope>NUCLEOTIDE SEQUENCE</scope>
    <source>
        <strain evidence="3">BS-20</strain>
    </source>
</reference>
<dbReference type="Gene3D" id="3.40.50.10490">
    <property type="entry name" value="Glucose-6-phosphate isomerase like protein, domain 1"/>
    <property type="match status" value="1"/>
</dbReference>
<dbReference type="EMBL" id="CP146203">
    <property type="protein sequence ID" value="XBH21085.1"/>
    <property type="molecule type" value="Genomic_DNA"/>
</dbReference>
<evidence type="ECO:0000313" key="3">
    <source>
        <dbReference type="EMBL" id="XBH21085.1"/>
    </source>
</evidence>
<accession>A0AAU7DTS7</accession>
<name>A0AAU7DTS7_9MICO</name>
<proteinExistence type="inferred from homology"/>
<dbReference type="Pfam" id="PF01380">
    <property type="entry name" value="SIS"/>
    <property type="match status" value="1"/>
</dbReference>
<evidence type="ECO:0000259" key="2">
    <source>
        <dbReference type="PROSITE" id="PS51464"/>
    </source>
</evidence>
<dbReference type="PROSITE" id="PS51464">
    <property type="entry name" value="SIS"/>
    <property type="match status" value="1"/>
</dbReference>
<dbReference type="GO" id="GO:1901135">
    <property type="term" value="P:carbohydrate derivative metabolic process"/>
    <property type="evidence" value="ECO:0007669"/>
    <property type="project" value="InterPro"/>
</dbReference>
<dbReference type="PANTHER" id="PTHR43443:SF1">
    <property type="entry name" value="3-HEXULOSE-6-PHOSPHATE ISOMERASE"/>
    <property type="match status" value="1"/>
</dbReference>
<dbReference type="InterPro" id="IPR017552">
    <property type="entry name" value="PHI/rmpB"/>
</dbReference>
<dbReference type="PANTHER" id="PTHR43443">
    <property type="entry name" value="3-HEXULOSE-6-PHOSPHATE ISOMERASE"/>
    <property type="match status" value="1"/>
</dbReference>
<dbReference type="SUPFAM" id="SSF53697">
    <property type="entry name" value="SIS domain"/>
    <property type="match status" value="1"/>
</dbReference>
<gene>
    <name evidence="3" type="ORF">V5R04_12815</name>
</gene>
<protein>
    <submittedName>
        <fullName evidence="3">SIS domain-containing protein</fullName>
    </submittedName>
</protein>
<feature type="domain" description="SIS" evidence="2">
    <location>
        <begin position="30"/>
        <end position="173"/>
    </location>
</feature>
<dbReference type="GO" id="GO:0097367">
    <property type="term" value="F:carbohydrate derivative binding"/>
    <property type="evidence" value="ECO:0007669"/>
    <property type="project" value="InterPro"/>
</dbReference>
<dbReference type="AlphaFoldDB" id="A0AAU7DTS7"/>